<dbReference type="InterPro" id="IPR007344">
    <property type="entry name" value="GrpB/CoaE"/>
</dbReference>
<dbReference type="InterPro" id="IPR043519">
    <property type="entry name" value="NT_sf"/>
</dbReference>
<dbReference type="Pfam" id="PF04229">
    <property type="entry name" value="GrpB"/>
    <property type="match status" value="1"/>
</dbReference>
<dbReference type="PANTHER" id="PTHR34822">
    <property type="entry name" value="GRPB DOMAIN PROTEIN (AFU_ORTHOLOGUE AFUA_1G01530)"/>
    <property type="match status" value="1"/>
</dbReference>
<dbReference type="SUPFAM" id="SSF81301">
    <property type="entry name" value="Nucleotidyltransferase"/>
    <property type="match status" value="1"/>
</dbReference>
<evidence type="ECO:0000313" key="3">
    <source>
        <dbReference type="Proteomes" id="UP000676079"/>
    </source>
</evidence>
<sequence>MTPPAIAIADYDPRWPGMASAAIAGLQEAGPRLFTEIEHIGATSVPGLAAKPVIDLMAATASLQGVSDHEPALARLGFTPHENGMTDRLLYVRAPGGVRTHILHVVTRASWPTRNQRILRDHLRSHPEEAARYADLKRRLAATAVAPGEYTEAKTAFIQEVTDRARRERGLPPEAVWEKRPHGPHG</sequence>
<dbReference type="PANTHER" id="PTHR34822:SF1">
    <property type="entry name" value="GRPB FAMILY PROTEIN"/>
    <property type="match status" value="1"/>
</dbReference>
<protein>
    <submittedName>
        <fullName evidence="2">GrpB family protein</fullName>
    </submittedName>
</protein>
<name>A0ABX8BJF5_9ACTN</name>
<accession>A0ABX8BJF5</accession>
<organism evidence="2 3">
    <name type="scientific">Nocardiopsis changdeensis</name>
    <dbReference type="NCBI Taxonomy" id="2831969"/>
    <lineage>
        <taxon>Bacteria</taxon>
        <taxon>Bacillati</taxon>
        <taxon>Actinomycetota</taxon>
        <taxon>Actinomycetes</taxon>
        <taxon>Streptosporangiales</taxon>
        <taxon>Nocardiopsidaceae</taxon>
        <taxon>Nocardiopsis</taxon>
    </lineage>
</organism>
<dbReference type="EMBL" id="CP074133">
    <property type="protein sequence ID" value="QUX20543.1"/>
    <property type="molecule type" value="Genomic_DNA"/>
</dbReference>
<dbReference type="RefSeq" id="WP_220561739.1">
    <property type="nucleotide sequence ID" value="NZ_CP074133.1"/>
</dbReference>
<dbReference type="Gene3D" id="3.30.460.10">
    <property type="entry name" value="Beta Polymerase, domain 2"/>
    <property type="match status" value="1"/>
</dbReference>
<keyword evidence="3" id="KW-1185">Reference proteome</keyword>
<evidence type="ECO:0000256" key="1">
    <source>
        <dbReference type="SAM" id="MobiDB-lite"/>
    </source>
</evidence>
<gene>
    <name evidence="2" type="ORF">KGD84_18720</name>
</gene>
<evidence type="ECO:0000313" key="2">
    <source>
        <dbReference type="EMBL" id="QUX20543.1"/>
    </source>
</evidence>
<reference evidence="2 3" key="1">
    <citation type="submission" date="2021-05" db="EMBL/GenBank/DDBJ databases">
        <title>Direct Submission.</title>
        <authorList>
            <person name="Li K."/>
            <person name="Gao J."/>
        </authorList>
    </citation>
    <scope>NUCLEOTIDE SEQUENCE [LARGE SCALE GENOMIC DNA]</scope>
    <source>
        <strain evidence="2 3">Mg02</strain>
    </source>
</reference>
<feature type="region of interest" description="Disordered" evidence="1">
    <location>
        <begin position="164"/>
        <end position="186"/>
    </location>
</feature>
<dbReference type="Proteomes" id="UP000676079">
    <property type="component" value="Chromosome"/>
</dbReference>
<proteinExistence type="predicted"/>